<evidence type="ECO:0000313" key="3">
    <source>
        <dbReference type="Proteomes" id="UP000253426"/>
    </source>
</evidence>
<feature type="transmembrane region" description="Helical" evidence="1">
    <location>
        <begin position="27"/>
        <end position="46"/>
    </location>
</feature>
<sequence length="91" mass="10256">MELGQFGIGFVGNGYTDLRFYPDGIGATSWSLGGELFFPFTILAIVPNRRMGDPCKFKIVSRVNNRELVLSPYDRPKVLEFLKEHGVAMQE</sequence>
<reference evidence="2 3" key="1">
    <citation type="submission" date="2018-06" db="EMBL/GenBank/DDBJ databases">
        <title>Genomic Encyclopedia of Type Strains, Phase IV (KMG-IV): sequencing the most valuable type-strain genomes for metagenomic binning, comparative biology and taxonomic classification.</title>
        <authorList>
            <person name="Goeker M."/>
        </authorList>
    </citation>
    <scope>NUCLEOTIDE SEQUENCE [LARGE SCALE GENOMIC DNA]</scope>
    <source>
        <strain evidence="2 3">DSM 25532</strain>
    </source>
</reference>
<keyword evidence="3" id="KW-1185">Reference proteome</keyword>
<dbReference type="EMBL" id="QNRR01000008">
    <property type="protein sequence ID" value="RBP40371.1"/>
    <property type="molecule type" value="Genomic_DNA"/>
</dbReference>
<name>A0A366HD39_9BACT</name>
<protein>
    <submittedName>
        <fullName evidence="2">Uncharacterized protein</fullName>
    </submittedName>
</protein>
<evidence type="ECO:0000313" key="2">
    <source>
        <dbReference type="EMBL" id="RBP40371.1"/>
    </source>
</evidence>
<accession>A0A366HD39</accession>
<evidence type="ECO:0000256" key="1">
    <source>
        <dbReference type="SAM" id="Phobius"/>
    </source>
</evidence>
<dbReference type="Proteomes" id="UP000253426">
    <property type="component" value="Unassembled WGS sequence"/>
</dbReference>
<keyword evidence="1" id="KW-0812">Transmembrane</keyword>
<keyword evidence="1" id="KW-0472">Membrane</keyword>
<keyword evidence="1" id="KW-1133">Transmembrane helix</keyword>
<gene>
    <name evidence="2" type="ORF">DES53_10878</name>
</gene>
<organism evidence="2 3">
    <name type="scientific">Roseimicrobium gellanilyticum</name>
    <dbReference type="NCBI Taxonomy" id="748857"/>
    <lineage>
        <taxon>Bacteria</taxon>
        <taxon>Pseudomonadati</taxon>
        <taxon>Verrucomicrobiota</taxon>
        <taxon>Verrucomicrobiia</taxon>
        <taxon>Verrucomicrobiales</taxon>
        <taxon>Verrucomicrobiaceae</taxon>
        <taxon>Roseimicrobium</taxon>
    </lineage>
</organism>
<proteinExistence type="predicted"/>
<comment type="caution">
    <text evidence="2">The sequence shown here is derived from an EMBL/GenBank/DDBJ whole genome shotgun (WGS) entry which is preliminary data.</text>
</comment>
<dbReference type="AlphaFoldDB" id="A0A366HD39"/>